<evidence type="ECO:0000313" key="6">
    <source>
        <dbReference type="Proteomes" id="UP000479938"/>
    </source>
</evidence>
<organism evidence="5 6">
    <name type="scientific">Flavobacterium bizetiae</name>
    <dbReference type="NCBI Taxonomy" id="2704140"/>
    <lineage>
        <taxon>Bacteria</taxon>
        <taxon>Pseudomonadati</taxon>
        <taxon>Bacteroidota</taxon>
        <taxon>Flavobacteriia</taxon>
        <taxon>Flavobacteriales</taxon>
        <taxon>Flavobacteriaceae</taxon>
        <taxon>Flavobacterium</taxon>
    </lineage>
</organism>
<dbReference type="SUPFAM" id="SSF51735">
    <property type="entry name" value="NAD(P)-binding Rossmann-fold domains"/>
    <property type="match status" value="1"/>
</dbReference>
<dbReference type="SUPFAM" id="SSF55347">
    <property type="entry name" value="Glyceraldehyde-3-phosphate dehydrogenase-like, C-terminal domain"/>
    <property type="match status" value="1"/>
</dbReference>
<dbReference type="AlphaFoldDB" id="A0A6J4GGR8"/>
<protein>
    <submittedName>
        <fullName evidence="5">Scyllo-inositol 2-dehydrogenase (NADP(+)) IolU</fullName>
        <ecNumber evidence="5">1.1.1.371</ecNumber>
    </submittedName>
</protein>
<feature type="domain" description="Gfo/Idh/MocA-like oxidoreductase N-terminal" evidence="3">
    <location>
        <begin position="7"/>
        <end position="125"/>
    </location>
</feature>
<evidence type="ECO:0000259" key="4">
    <source>
        <dbReference type="Pfam" id="PF22725"/>
    </source>
</evidence>
<dbReference type="Pfam" id="PF01408">
    <property type="entry name" value="GFO_IDH_MocA"/>
    <property type="match status" value="1"/>
</dbReference>
<dbReference type="Proteomes" id="UP000479938">
    <property type="component" value="Unassembled WGS sequence"/>
</dbReference>
<dbReference type="InterPro" id="IPR000683">
    <property type="entry name" value="Gfo/Idh/MocA-like_OxRdtase_N"/>
</dbReference>
<comment type="similarity">
    <text evidence="1">Belongs to the Gfo/Idh/MocA family.</text>
</comment>
<sequence length="326" mass="36641">MKNDNTIKWGIIGLGNIANQFAADLVLLQDATLFAVASRDHNKAIEFAQKYNCIKSYDSYEALFKDDQVDIIYIATPHDSHAQLSIKALENGKHVLCEKPMALSYKDAGRMIEASRKHNKFFMEAFWTRFIPSINEVLEKINQGIIGDVKYVKADFAFYVDEKEGGRLFNKNQGGGALFDIGVYPLFLSYILLGIPKEIIAKSIYHKNGIDLQTSMILQYENAQSVLSASIASESDMKATISATHGHIQLNAPWFIADGYSVSTNDEEETFSLPNLGKGYTHEALECHDCIRNNQIESKLWSHQNSLDLSKIVEEIKNQIGLSFEK</sequence>
<dbReference type="InterPro" id="IPR050984">
    <property type="entry name" value="Gfo/Idh/MocA_domain"/>
</dbReference>
<dbReference type="EC" id="1.1.1.371" evidence="5"/>
<evidence type="ECO:0000256" key="2">
    <source>
        <dbReference type="ARBA" id="ARBA00023002"/>
    </source>
</evidence>
<dbReference type="GO" id="GO:0102497">
    <property type="term" value="F:scyllo-inositol dehydrogenase (NADP+) activity"/>
    <property type="evidence" value="ECO:0007669"/>
    <property type="project" value="UniProtKB-EC"/>
</dbReference>
<dbReference type="PANTHER" id="PTHR22604">
    <property type="entry name" value="OXIDOREDUCTASES"/>
    <property type="match status" value="1"/>
</dbReference>
<gene>
    <name evidence="5" type="primary">iolU</name>
    <name evidence="5" type="ORF">FLA105534_02092</name>
</gene>
<reference evidence="5 6" key="1">
    <citation type="submission" date="2020-02" db="EMBL/GenBank/DDBJ databases">
        <authorList>
            <person name="Criscuolo A."/>
        </authorList>
    </citation>
    <scope>NUCLEOTIDE SEQUENCE [LARGE SCALE GENOMIC DNA]</scope>
    <source>
        <strain evidence="5">CIP105534</strain>
    </source>
</reference>
<dbReference type="Gene3D" id="3.40.50.720">
    <property type="entry name" value="NAD(P)-binding Rossmann-like Domain"/>
    <property type="match status" value="1"/>
</dbReference>
<evidence type="ECO:0000313" key="5">
    <source>
        <dbReference type="EMBL" id="CAA9198316.1"/>
    </source>
</evidence>
<dbReference type="EMBL" id="CADCSU010000084">
    <property type="protein sequence ID" value="CAA9198316.1"/>
    <property type="molecule type" value="Genomic_DNA"/>
</dbReference>
<dbReference type="PANTHER" id="PTHR22604:SF105">
    <property type="entry name" value="TRANS-1,2-DIHYDROBENZENE-1,2-DIOL DEHYDROGENASE"/>
    <property type="match status" value="1"/>
</dbReference>
<dbReference type="GO" id="GO:0000166">
    <property type="term" value="F:nucleotide binding"/>
    <property type="evidence" value="ECO:0007669"/>
    <property type="project" value="InterPro"/>
</dbReference>
<proteinExistence type="inferred from homology"/>
<dbReference type="RefSeq" id="WP_173970718.1">
    <property type="nucleotide sequence ID" value="NZ_CADCSU010000084.1"/>
</dbReference>
<evidence type="ECO:0000259" key="3">
    <source>
        <dbReference type="Pfam" id="PF01408"/>
    </source>
</evidence>
<dbReference type="Gene3D" id="3.30.360.10">
    <property type="entry name" value="Dihydrodipicolinate Reductase, domain 2"/>
    <property type="match status" value="1"/>
</dbReference>
<keyword evidence="6" id="KW-1185">Reference proteome</keyword>
<feature type="domain" description="GFO/IDH/MocA-like oxidoreductase" evidence="4">
    <location>
        <begin position="136"/>
        <end position="248"/>
    </location>
</feature>
<name>A0A6J4GGR8_9FLAO</name>
<dbReference type="InterPro" id="IPR036291">
    <property type="entry name" value="NAD(P)-bd_dom_sf"/>
</dbReference>
<dbReference type="InterPro" id="IPR055170">
    <property type="entry name" value="GFO_IDH_MocA-like_dom"/>
</dbReference>
<accession>A0A6J4GGR8</accession>
<dbReference type="Pfam" id="PF22725">
    <property type="entry name" value="GFO_IDH_MocA_C3"/>
    <property type="match status" value="1"/>
</dbReference>
<evidence type="ECO:0000256" key="1">
    <source>
        <dbReference type="ARBA" id="ARBA00010928"/>
    </source>
</evidence>
<keyword evidence="2 5" id="KW-0560">Oxidoreductase</keyword>